<dbReference type="Pfam" id="PF05380">
    <property type="entry name" value="Peptidase_A17"/>
    <property type="match status" value="1"/>
</dbReference>
<dbReference type="EMBL" id="VSWD01000009">
    <property type="protein sequence ID" value="KAK3093623.1"/>
    <property type="molecule type" value="Genomic_DNA"/>
</dbReference>
<dbReference type="InterPro" id="IPR008042">
    <property type="entry name" value="Retrotrans_Pao"/>
</dbReference>
<dbReference type="SUPFAM" id="SSF56672">
    <property type="entry name" value="DNA/RNA polymerases"/>
    <property type="match status" value="1"/>
</dbReference>
<evidence type="ECO:0000313" key="3">
    <source>
        <dbReference type="EMBL" id="KAK3093623.1"/>
    </source>
</evidence>
<protein>
    <recommendedName>
        <fullName evidence="2">Integrase catalytic domain-containing protein</fullName>
    </recommendedName>
</protein>
<name>A0AA89BWS3_PINIB</name>
<comment type="caution">
    <text evidence="3">The sequence shown here is derived from an EMBL/GenBank/DDBJ whole genome shotgun (WGS) entry which is preliminary data.</text>
</comment>
<dbReference type="SUPFAM" id="SSF53098">
    <property type="entry name" value="Ribonuclease H-like"/>
    <property type="match status" value="1"/>
</dbReference>
<evidence type="ECO:0000313" key="4">
    <source>
        <dbReference type="Proteomes" id="UP001186944"/>
    </source>
</evidence>
<dbReference type="Gene3D" id="1.10.340.70">
    <property type="match status" value="1"/>
</dbReference>
<dbReference type="InterPro" id="IPR012337">
    <property type="entry name" value="RNaseH-like_sf"/>
</dbReference>
<reference evidence="3" key="1">
    <citation type="submission" date="2019-08" db="EMBL/GenBank/DDBJ databases">
        <title>The improved chromosome-level genome for the pearl oyster Pinctada fucata martensii using PacBio sequencing and Hi-C.</title>
        <authorList>
            <person name="Zheng Z."/>
        </authorList>
    </citation>
    <scope>NUCLEOTIDE SEQUENCE</scope>
    <source>
        <strain evidence="3">ZZ-2019</strain>
        <tissue evidence="3">Adductor muscle</tissue>
    </source>
</reference>
<dbReference type="PANTHER" id="PTHR47331">
    <property type="entry name" value="PHD-TYPE DOMAIN-CONTAINING PROTEIN"/>
    <property type="match status" value="1"/>
</dbReference>
<dbReference type="InterPro" id="IPR040676">
    <property type="entry name" value="DUF5641"/>
</dbReference>
<dbReference type="Gene3D" id="3.30.420.10">
    <property type="entry name" value="Ribonuclease H-like superfamily/Ribonuclease H"/>
    <property type="match status" value="1"/>
</dbReference>
<dbReference type="InterPro" id="IPR001584">
    <property type="entry name" value="Integrase_cat-core"/>
</dbReference>
<dbReference type="GO" id="GO:0003676">
    <property type="term" value="F:nucleic acid binding"/>
    <property type="evidence" value="ECO:0007669"/>
    <property type="project" value="InterPro"/>
</dbReference>
<proteinExistence type="predicted"/>
<dbReference type="InterPro" id="IPR041588">
    <property type="entry name" value="Integrase_H2C2"/>
</dbReference>
<dbReference type="CDD" id="cd01644">
    <property type="entry name" value="RT_pepA17"/>
    <property type="match status" value="1"/>
</dbReference>
<gene>
    <name evidence="3" type="ORF">FSP39_018256</name>
</gene>
<evidence type="ECO:0000256" key="1">
    <source>
        <dbReference type="SAM" id="MobiDB-lite"/>
    </source>
</evidence>
<dbReference type="GO" id="GO:0015074">
    <property type="term" value="P:DNA integration"/>
    <property type="evidence" value="ECO:0007669"/>
    <property type="project" value="InterPro"/>
</dbReference>
<dbReference type="PROSITE" id="PS50994">
    <property type="entry name" value="INTEGRASE"/>
    <property type="match status" value="1"/>
</dbReference>
<dbReference type="Pfam" id="PF17921">
    <property type="entry name" value="Integrase_H2C2"/>
    <property type="match status" value="1"/>
</dbReference>
<dbReference type="PANTHER" id="PTHR47331:SF1">
    <property type="entry name" value="GAG-LIKE PROTEIN"/>
    <property type="match status" value="1"/>
</dbReference>
<accession>A0AA89BWS3</accession>
<dbReference type="InterPro" id="IPR043502">
    <property type="entry name" value="DNA/RNA_pol_sf"/>
</dbReference>
<dbReference type="Pfam" id="PF18701">
    <property type="entry name" value="DUF5641"/>
    <property type="match status" value="1"/>
</dbReference>
<feature type="region of interest" description="Disordered" evidence="1">
    <location>
        <begin position="921"/>
        <end position="949"/>
    </location>
</feature>
<evidence type="ECO:0000259" key="2">
    <source>
        <dbReference type="PROSITE" id="PS50994"/>
    </source>
</evidence>
<keyword evidence="4" id="KW-1185">Reference proteome</keyword>
<dbReference type="Proteomes" id="UP001186944">
    <property type="component" value="Unassembled WGS sequence"/>
</dbReference>
<dbReference type="InterPro" id="IPR036397">
    <property type="entry name" value="RNaseH_sf"/>
</dbReference>
<feature type="domain" description="Integrase catalytic" evidence="2">
    <location>
        <begin position="1101"/>
        <end position="1290"/>
    </location>
</feature>
<organism evidence="3 4">
    <name type="scientific">Pinctada imbricata</name>
    <name type="common">Atlantic pearl-oyster</name>
    <name type="synonym">Pinctada martensii</name>
    <dbReference type="NCBI Taxonomy" id="66713"/>
    <lineage>
        <taxon>Eukaryota</taxon>
        <taxon>Metazoa</taxon>
        <taxon>Spiralia</taxon>
        <taxon>Lophotrochozoa</taxon>
        <taxon>Mollusca</taxon>
        <taxon>Bivalvia</taxon>
        <taxon>Autobranchia</taxon>
        <taxon>Pteriomorphia</taxon>
        <taxon>Pterioida</taxon>
        <taxon>Pterioidea</taxon>
        <taxon>Pteriidae</taxon>
        <taxon>Pinctada</taxon>
    </lineage>
</organism>
<sequence>MVKKCRSRSTCDICGKKHPTLLHDDTRAQSQQSTRPKEVAIETSNAAVPITCIDTGAGISDIEIENTSDISCAMAIVPVRIKHKNSINSIETYAFFDSGSSVSFCTEKVMRSLNLQGTKRQITLQTIGNPFEMETYALDDIQISDLSMTDIINMPRVYTKEEMPVSKDHIPSKDEINRWNHLKDVEIPEIDAEIGLMIGNNVPDAYAPLKVITGPSGSPHATKSRVGWIVWNVLRNRHKHEVNRVAVESFIESDKRLEEMFKKSINMDFPERVIDDIREHSLEDKMFLNQVEDSITLKDGRYSVSLPLRSPSVKFSDNYMQAMQRLKALNKRFRKDEKFKCDYIAFMTKLFEKGYAEAVPIESKEKEGRVWYIPHHGIYHHKKLDKIRVVFDCSVSYMGSSLNGELLQGPDMTNNLLGVLLRFRKEQIAVQGDIEAMFHQVTVPEQDRDLLRFLWWKDGDIDSEPKVYRMRSHIFGATSSPSCCNFALKRLALDHKDLFEPSIVDAVQRKMYVDDCLASLATVPEAILFIKDITTLCMKGSFHLNKWVSNSVEVLESVPEEDRAKNAKNLIIGGQSTSERALGVSWFIEDDQLGFQTEMRTHPFTRRGILSVVSSIYDPLGIAAPFVLSAKSLLQLLCKEGKKWDEPISDKHLKIWQNWVSQIDLLKNLRIERCLKPKDFEEVASYELHCFSDASEAGIGVVIYLRIKNSDGSIHCAFVLGKSRVAPLKTVTIPRMELTAATASVRLSKMVTEELDLPIKEIFYWTDSTSVLKYIANTSLRFKTFVANRLVIIHEATDITQWHYVRSKENPADCASRGTNKMDKLLENDKWLQGPDYLWKQESEWPESKMLPVETGPLDKDAEVKGDISACSLKAESDTHPINHLLHYYSDWTRLRKATAYLLHGMNNLRRFASRAIKLRKEMSSSGSSQDEIEERLRKERKERMSNQKKDCLLSTDTFRRAESLLIGHVQKQAFESDMTDLCDRKRVKRSSRIVKLDPILDHGILRVGGRLEQSDIAYGAKHPIILPRESPLSRLIVCDAHKSNGHYGKNATLSFIQQRFWILGASDLVKSVISKCATCKRYQGSVMKQKLSNLPKERLVADKPPFSRTVMDYFGPFELKRGRSLVKRYGVIFTCMTSRAIHLEVATSLDTDSCINAIRRFIARRGKPELIRSDNGTNLVGAEKELRQSISQFNSAHIHNHLLQKGIEWQFNPPSASHFGGVWERLIRSVRKVLYAVLHEQVVNLDDEGLNTLFCEVEAILNARPLTKVSNSANDLDVLTPNHILLLQPGENFAPGIFAKTDNYVRRRWRQIQYLADLFWTRWTKEYLPLLQSRQKWLKAERNVRVGDIVLIADSTPRNKWNLGRVIEVQTDKHDLVRVAKVKTASTTLVRPIAKLCMVLESD</sequence>
<feature type="compositionally biased region" description="Basic and acidic residues" evidence="1">
    <location>
        <begin position="935"/>
        <end position="949"/>
    </location>
</feature>